<evidence type="ECO:0000313" key="3">
    <source>
        <dbReference type="EMBL" id="KPJ48380.1"/>
    </source>
</evidence>
<dbReference type="Pfam" id="PF00561">
    <property type="entry name" value="Abhydrolase_1"/>
    <property type="match status" value="1"/>
</dbReference>
<dbReference type="PANTHER" id="PTHR43798:SF31">
    <property type="entry name" value="AB HYDROLASE SUPERFAMILY PROTEIN YCLE"/>
    <property type="match status" value="1"/>
</dbReference>
<dbReference type="InterPro" id="IPR000639">
    <property type="entry name" value="Epox_hydrolase-like"/>
</dbReference>
<name>A0A0S7WFG1_UNCT6</name>
<dbReference type="PANTHER" id="PTHR43798">
    <property type="entry name" value="MONOACYLGLYCEROL LIPASE"/>
    <property type="match status" value="1"/>
</dbReference>
<evidence type="ECO:0000313" key="4">
    <source>
        <dbReference type="Proteomes" id="UP000051124"/>
    </source>
</evidence>
<proteinExistence type="predicted"/>
<evidence type="ECO:0000259" key="2">
    <source>
        <dbReference type="Pfam" id="PF00561"/>
    </source>
</evidence>
<organism evidence="3 4">
    <name type="scientific">candidate division TA06 bacterium DG_26</name>
    <dbReference type="NCBI Taxonomy" id="1703771"/>
    <lineage>
        <taxon>Bacteria</taxon>
        <taxon>Bacteria division TA06</taxon>
    </lineage>
</organism>
<evidence type="ECO:0000256" key="1">
    <source>
        <dbReference type="ARBA" id="ARBA00022801"/>
    </source>
</evidence>
<dbReference type="EMBL" id="LIZT01000121">
    <property type="protein sequence ID" value="KPJ48380.1"/>
    <property type="molecule type" value="Genomic_DNA"/>
</dbReference>
<dbReference type="InterPro" id="IPR029058">
    <property type="entry name" value="AB_hydrolase_fold"/>
</dbReference>
<dbReference type="SUPFAM" id="SSF53474">
    <property type="entry name" value="alpha/beta-Hydrolases"/>
    <property type="match status" value="1"/>
</dbReference>
<protein>
    <recommendedName>
        <fullName evidence="2">AB hydrolase-1 domain-containing protein</fullName>
    </recommendedName>
</protein>
<reference evidence="3 4" key="1">
    <citation type="journal article" date="2015" name="Microbiome">
        <title>Genomic resolution of linkages in carbon, nitrogen, and sulfur cycling among widespread estuary sediment bacteria.</title>
        <authorList>
            <person name="Baker B.J."/>
            <person name="Lazar C.S."/>
            <person name="Teske A.P."/>
            <person name="Dick G.J."/>
        </authorList>
    </citation>
    <scope>NUCLEOTIDE SEQUENCE [LARGE SCALE GENOMIC DNA]</scope>
    <source>
        <strain evidence="3">DG_26</strain>
    </source>
</reference>
<dbReference type="InterPro" id="IPR000073">
    <property type="entry name" value="AB_hydrolase_1"/>
</dbReference>
<dbReference type="Gene3D" id="3.40.50.1820">
    <property type="entry name" value="alpha/beta hydrolase"/>
    <property type="match status" value="1"/>
</dbReference>
<accession>A0A0S7WFG1</accession>
<dbReference type="PRINTS" id="PR00412">
    <property type="entry name" value="EPOXHYDRLASE"/>
</dbReference>
<gene>
    <name evidence="3" type="ORF">AMJ40_07590</name>
</gene>
<dbReference type="Proteomes" id="UP000051124">
    <property type="component" value="Unassembled WGS sequence"/>
</dbReference>
<keyword evidence="1" id="KW-0378">Hydrolase</keyword>
<sequence length="275" mass="30600">MTSGQGDLLTFRNKGQEHGAKKWLCRGKMHGGLMDRRMWDDQFTVFAQKYRVLRYDIRGYGNSDAPSGQFSHVEDLYSVLESLDIERAYVVGLSLGGMIALDFTLEDPDMVDALIAVASGLNGYRYADAEDLASKFQAIRVAAKEEGTEKAVDLLMELPYFVPVSGRPEIREKMRTMAKENYNAWSAPQDIQAWPSPPSAERLSEIDAPTLIVVGDHDVSDIFGVADTLEAGISKATKIVIQDAGHHVNMEKPEEVNHLVLDFLSSFNSVRLKVE</sequence>
<dbReference type="GO" id="GO:0016787">
    <property type="term" value="F:hydrolase activity"/>
    <property type="evidence" value="ECO:0007669"/>
    <property type="project" value="UniProtKB-KW"/>
</dbReference>
<dbReference type="GO" id="GO:0016020">
    <property type="term" value="C:membrane"/>
    <property type="evidence" value="ECO:0007669"/>
    <property type="project" value="TreeGrafter"/>
</dbReference>
<dbReference type="PRINTS" id="PR00111">
    <property type="entry name" value="ABHYDROLASE"/>
</dbReference>
<dbReference type="AlphaFoldDB" id="A0A0S7WFG1"/>
<dbReference type="InterPro" id="IPR050266">
    <property type="entry name" value="AB_hydrolase_sf"/>
</dbReference>
<comment type="caution">
    <text evidence="3">The sequence shown here is derived from an EMBL/GenBank/DDBJ whole genome shotgun (WGS) entry which is preliminary data.</text>
</comment>
<feature type="domain" description="AB hydrolase-1" evidence="2">
    <location>
        <begin position="30"/>
        <end position="253"/>
    </location>
</feature>